<comment type="caution">
    <text evidence="1">The sequence shown here is derived from an EMBL/GenBank/DDBJ whole genome shotgun (WGS) entry which is preliminary data.</text>
</comment>
<evidence type="ECO:0000313" key="1">
    <source>
        <dbReference type="EMBL" id="MUH73276.1"/>
    </source>
</evidence>
<organism evidence="1 2">
    <name type="scientific">Psychrosphaera haliotis</name>
    <dbReference type="NCBI Taxonomy" id="555083"/>
    <lineage>
        <taxon>Bacteria</taxon>
        <taxon>Pseudomonadati</taxon>
        <taxon>Pseudomonadota</taxon>
        <taxon>Gammaproteobacteria</taxon>
        <taxon>Alteromonadales</taxon>
        <taxon>Pseudoalteromonadaceae</taxon>
        <taxon>Psychrosphaera</taxon>
    </lineage>
</organism>
<dbReference type="Proteomes" id="UP000439994">
    <property type="component" value="Unassembled WGS sequence"/>
</dbReference>
<evidence type="ECO:0000313" key="2">
    <source>
        <dbReference type="Proteomes" id="UP000439994"/>
    </source>
</evidence>
<proteinExistence type="predicted"/>
<reference evidence="1 2" key="1">
    <citation type="submission" date="2019-11" db="EMBL/GenBank/DDBJ databases">
        <title>P. haliotis isolates from Z. marina roots.</title>
        <authorList>
            <person name="Cohen M."/>
            <person name="Jospin G."/>
            <person name="Eisen J.A."/>
            <person name="Coil D.A."/>
        </authorList>
    </citation>
    <scope>NUCLEOTIDE SEQUENCE [LARGE SCALE GENOMIC DNA]</scope>
    <source>
        <strain evidence="1 2">UCD-MCMsp1aY</strain>
    </source>
</reference>
<evidence type="ECO:0008006" key="3">
    <source>
        <dbReference type="Google" id="ProtNLM"/>
    </source>
</evidence>
<dbReference type="EMBL" id="WOCD01000005">
    <property type="protein sequence ID" value="MUH73276.1"/>
    <property type="molecule type" value="Genomic_DNA"/>
</dbReference>
<keyword evidence="2" id="KW-1185">Reference proteome</keyword>
<gene>
    <name evidence="1" type="ORF">GNP35_12755</name>
</gene>
<dbReference type="OrthoDB" id="2052122at2"/>
<name>A0A6N8F9U5_9GAMM</name>
<accession>A0A6N8F9U5</accession>
<dbReference type="AlphaFoldDB" id="A0A6N8F9U5"/>
<sequence>MQYFLKFSGYLLVLLLAGLWLKPQATFDSVPVMAHPWVLKSTELNESLRPQKLQKSTNGHYQFSATSELINVTPRMLHWFYQNQIQNKLTFNGQSLPWFKLAQPRTLSNLFIVTSPEPQNNRLLHGVVFQEQSSFDDEQWQMRYKIRSFGDEGLTLDVLHAGYAIGSIEYKYTANKNGTSIQINGSMGMNVPIIGGFANFYLFNKVYPSRLLDDWFKSTLESYRHMDQLIPILYSQKHKASYSINS</sequence>
<protein>
    <recommendedName>
        <fullName evidence="3">START domain-containing protein</fullName>
    </recommendedName>
</protein>
<dbReference type="RefSeq" id="WP_155696469.1">
    <property type="nucleotide sequence ID" value="NZ_WOCD01000005.1"/>
</dbReference>